<dbReference type="STRING" id="485915.Dret_1149"/>
<evidence type="ECO:0000256" key="2">
    <source>
        <dbReference type="SAM" id="MobiDB-lite"/>
    </source>
</evidence>
<name>C8X1L5_DESRD</name>
<accession>C8X1L5</accession>
<dbReference type="eggNOG" id="COG0419">
    <property type="taxonomic scope" value="Bacteria"/>
</dbReference>
<sequence>MRIARFTLDAFGPFTDTSLVFDPQPLHLIYGPNEAGKSSTLRALTAWLYGFPERTTDNFLHANPRLCVSGTLENGRGDTLTFSRRKKRKGSVLDAGGNAVDPQVVAAWLQGLDQETFQALFGLDHPGLVQGGTTILQEQGSTGTTLFAAGSGIASLRHVQKGLQEEYEAVFKPSGSKPDLNAALHRYSELKKESNQLGLASTAWKHKERALREAQKGLDALKAERAVQQTERRRLERIQQAMAPLARLRKAEAGLSELGPVPDLPDDFPKRRQESQDQLREAQQSLDNAQKRLANDQHKLDGISLNNELLDQAATIADLHQRLGAYRKGQADLRSLEDDELEHRAAARDVLRGQRPDLDPADSDTVQQLLQHRPRVQALSERKPLVDKELSDSRTLWESKQEELAQVRDASKTLPHVQDTTLLHQAAVHAGRLGDIDTEIATKRSGCDRLHQECATMFAQLGKWHGTPEEALRLTLPQEEKVQLLKQEWEDTERRSTELETQRQELSETFADLDEQLQAQKEAGAVPSEEDLDARRRERDAAWSLLRRQWVDGEDVSNAVTEIVSGGNLIQHFERTLHEADSLADRLRRESERVHTHARLVAQYDRARQHWAALQEAQERLEAAWQDLQQRWRTTWDGTGIEPDDPRPMLSWLHRFQKGVDQARRLYEDRFALQELEGKREAARVNLVRELQALEEAVPHGEELTPVRERADAVLKAREELARKQQQLQDEQVRLERETATAQHRLTAAEEARSAWQASWGQAMQELGLPEDATPETVHNFFSDLETYLSRANAADGLRKRIEGIRRDSQELERDVASLVERTAPDLAAIPVDQAVERLNGQLQRERDLATTVAHYQERIASTQEEIESARIARDAASRELAALCELAGCTEAEELPGIEKRWQEHRTLEQNKGAALDELGEIAAATDVEELIAEVAAEDPDELPARIQSCDEELDRLDGEIEHQSAQAGELRREFREMDGRDEAARKAEEAQATLATIRRLAERYAQLRLASTVLDEAIERYRAENQDPVLTLASGYFQEVTLGSFDGLRTDLDDKGNQVIVGLRGEERVPVAGMSSGTRDQLYLALRLASLEHRLHSSEPMPFIVDDILVNFDEQRTRAALQALARLGAKNQVLVFSHHDQVATAVRELGLGAVYELQASA</sequence>
<dbReference type="OrthoDB" id="9764467at2"/>
<reference evidence="5" key="1">
    <citation type="submission" date="2009-09" db="EMBL/GenBank/DDBJ databases">
        <title>The complete chromosome of Desulfohalobium retbaense DSM 5692.</title>
        <authorList>
            <consortium name="US DOE Joint Genome Institute (JGI-PGF)"/>
            <person name="Lucas S."/>
            <person name="Copeland A."/>
            <person name="Lapidus A."/>
            <person name="Glavina del Rio T."/>
            <person name="Dalin E."/>
            <person name="Tice H."/>
            <person name="Bruce D."/>
            <person name="Goodwin L."/>
            <person name="Pitluck S."/>
            <person name="Kyrpides N."/>
            <person name="Mavromatis K."/>
            <person name="Ivanova N."/>
            <person name="Mikhailova N."/>
            <person name="Munk A.C."/>
            <person name="Brettin T."/>
            <person name="Detter J.C."/>
            <person name="Han C."/>
            <person name="Tapia R."/>
            <person name="Larimer F."/>
            <person name="Land M."/>
            <person name="Hauser L."/>
            <person name="Markowitz V."/>
            <person name="Cheng J.-F."/>
            <person name="Hugenholtz P."/>
            <person name="Woyke T."/>
            <person name="Wu D."/>
            <person name="Spring S."/>
            <person name="Klenk H.-P."/>
            <person name="Eisen J.A."/>
        </authorList>
    </citation>
    <scope>NUCLEOTIDE SEQUENCE [LARGE SCALE GENOMIC DNA]</scope>
    <source>
        <strain evidence="5">DSM 5692</strain>
    </source>
</reference>
<feature type="coiled-coil region" evidence="1">
    <location>
        <begin position="482"/>
        <end position="523"/>
    </location>
</feature>
<dbReference type="PANTHER" id="PTHR41259">
    <property type="entry name" value="DOUBLE-STRAND BREAK REPAIR RAD50 ATPASE, PUTATIVE-RELATED"/>
    <property type="match status" value="1"/>
</dbReference>
<protein>
    <submittedName>
        <fullName evidence="4">SMC domain protein</fullName>
    </submittedName>
</protein>
<evidence type="ECO:0000313" key="4">
    <source>
        <dbReference type="EMBL" id="ACV68437.1"/>
    </source>
</evidence>
<dbReference type="RefSeq" id="WP_015751588.1">
    <property type="nucleotide sequence ID" value="NC_013223.1"/>
</dbReference>
<feature type="coiled-coil region" evidence="1">
    <location>
        <begin position="211"/>
        <end position="238"/>
    </location>
</feature>
<dbReference type="InterPro" id="IPR027417">
    <property type="entry name" value="P-loop_NTPase"/>
</dbReference>
<feature type="compositionally biased region" description="Basic and acidic residues" evidence="2">
    <location>
        <begin position="267"/>
        <end position="280"/>
    </location>
</feature>
<evidence type="ECO:0000256" key="1">
    <source>
        <dbReference type="SAM" id="Coils"/>
    </source>
</evidence>
<dbReference type="EMBL" id="CP001734">
    <property type="protein sequence ID" value="ACV68437.1"/>
    <property type="molecule type" value="Genomic_DNA"/>
</dbReference>
<feature type="coiled-coil region" evidence="1">
    <location>
        <begin position="948"/>
        <end position="1002"/>
    </location>
</feature>
<dbReference type="eggNOG" id="COG4717">
    <property type="taxonomic scope" value="Bacteria"/>
</dbReference>
<feature type="coiled-coil region" evidence="1">
    <location>
        <begin position="673"/>
        <end position="745"/>
    </location>
</feature>
<dbReference type="HOGENOM" id="CLU_006135_0_0_7"/>
<organism evidence="4 5">
    <name type="scientific">Desulfohalobium retbaense (strain ATCC 49708 / DSM 5692 / JCM 16813 / HR100)</name>
    <dbReference type="NCBI Taxonomy" id="485915"/>
    <lineage>
        <taxon>Bacteria</taxon>
        <taxon>Pseudomonadati</taxon>
        <taxon>Thermodesulfobacteriota</taxon>
        <taxon>Desulfovibrionia</taxon>
        <taxon>Desulfovibrionales</taxon>
        <taxon>Desulfohalobiaceae</taxon>
        <taxon>Desulfohalobium</taxon>
    </lineage>
</organism>
<dbReference type="Pfam" id="PF13514">
    <property type="entry name" value="AAA_27"/>
    <property type="match status" value="1"/>
</dbReference>
<evidence type="ECO:0000259" key="3">
    <source>
        <dbReference type="Pfam" id="PF13514"/>
    </source>
</evidence>
<keyword evidence="5" id="KW-1185">Reference proteome</keyword>
<dbReference type="PANTHER" id="PTHR41259:SF1">
    <property type="entry name" value="DOUBLE-STRAND BREAK REPAIR RAD50 ATPASE, PUTATIVE-RELATED"/>
    <property type="match status" value="1"/>
</dbReference>
<gene>
    <name evidence="4" type="ordered locus">Dret_1149</name>
</gene>
<dbReference type="InterPro" id="IPR038734">
    <property type="entry name" value="YhaN_AAA"/>
</dbReference>
<evidence type="ECO:0000313" key="5">
    <source>
        <dbReference type="Proteomes" id="UP000001052"/>
    </source>
</evidence>
<dbReference type="KEGG" id="drt:Dret_1149"/>
<proteinExistence type="predicted"/>
<keyword evidence="1" id="KW-0175">Coiled coil</keyword>
<reference evidence="4 5" key="2">
    <citation type="journal article" date="2010" name="Stand. Genomic Sci.">
        <title>Complete genome sequence of Desulfohalobium retbaense type strain (HR(100)).</title>
        <authorList>
            <person name="Spring S."/>
            <person name="Nolan M."/>
            <person name="Lapidus A."/>
            <person name="Glavina Del Rio T."/>
            <person name="Copeland A."/>
            <person name="Tice H."/>
            <person name="Cheng J.F."/>
            <person name="Lucas S."/>
            <person name="Land M."/>
            <person name="Chen F."/>
            <person name="Bruce D."/>
            <person name="Goodwin L."/>
            <person name="Pitluck S."/>
            <person name="Ivanova N."/>
            <person name="Mavromatis K."/>
            <person name="Mikhailova N."/>
            <person name="Pati A."/>
            <person name="Chen A."/>
            <person name="Palaniappan K."/>
            <person name="Hauser L."/>
            <person name="Chang Y.J."/>
            <person name="Jeffries C.D."/>
            <person name="Munk C."/>
            <person name="Kiss H."/>
            <person name="Chain P."/>
            <person name="Han C."/>
            <person name="Brettin T."/>
            <person name="Detter J.C."/>
            <person name="Schuler E."/>
            <person name="Goker M."/>
            <person name="Rohde M."/>
            <person name="Bristow J."/>
            <person name="Eisen J.A."/>
            <person name="Markowitz V."/>
            <person name="Hugenholtz P."/>
            <person name="Kyrpides N.C."/>
            <person name="Klenk H.P."/>
        </authorList>
    </citation>
    <scope>NUCLEOTIDE SEQUENCE [LARGE SCALE GENOMIC DNA]</scope>
    <source>
        <strain evidence="4 5">DSM 5692</strain>
    </source>
</reference>
<dbReference type="SUPFAM" id="SSF52540">
    <property type="entry name" value="P-loop containing nucleoside triphosphate hydrolases"/>
    <property type="match status" value="1"/>
</dbReference>
<feature type="coiled-coil region" evidence="1">
    <location>
        <begin position="853"/>
        <end position="880"/>
    </location>
</feature>
<dbReference type="Proteomes" id="UP000001052">
    <property type="component" value="Chromosome"/>
</dbReference>
<feature type="coiled-coil region" evidence="1">
    <location>
        <begin position="795"/>
        <end position="822"/>
    </location>
</feature>
<dbReference type="AlphaFoldDB" id="C8X1L5"/>
<feature type="region of interest" description="Disordered" evidence="2">
    <location>
        <begin position="254"/>
        <end position="284"/>
    </location>
</feature>
<feature type="domain" description="YhaN AAA" evidence="3">
    <location>
        <begin position="1"/>
        <end position="204"/>
    </location>
</feature>
<dbReference type="Gene3D" id="3.40.50.300">
    <property type="entry name" value="P-loop containing nucleotide triphosphate hydrolases"/>
    <property type="match status" value="2"/>
</dbReference>